<sequence length="65" mass="7822">MDKEQEKCVWVVRRWWLLRRACRNKAILYMSNNDVGGHVCPQHRAFMLNDLKRSGQPFYEQVLAE</sequence>
<dbReference type="EMBL" id="LAZR01009368">
    <property type="protein sequence ID" value="KKM73044.1"/>
    <property type="molecule type" value="Genomic_DNA"/>
</dbReference>
<comment type="caution">
    <text evidence="1">The sequence shown here is derived from an EMBL/GenBank/DDBJ whole genome shotgun (WGS) entry which is preliminary data.</text>
</comment>
<reference evidence="1" key="1">
    <citation type="journal article" date="2015" name="Nature">
        <title>Complex archaea that bridge the gap between prokaryotes and eukaryotes.</title>
        <authorList>
            <person name="Spang A."/>
            <person name="Saw J.H."/>
            <person name="Jorgensen S.L."/>
            <person name="Zaremba-Niedzwiedzka K."/>
            <person name="Martijn J."/>
            <person name="Lind A.E."/>
            <person name="van Eijk R."/>
            <person name="Schleper C."/>
            <person name="Guy L."/>
            <person name="Ettema T.J."/>
        </authorList>
    </citation>
    <scope>NUCLEOTIDE SEQUENCE</scope>
</reference>
<organism evidence="1">
    <name type="scientific">marine sediment metagenome</name>
    <dbReference type="NCBI Taxonomy" id="412755"/>
    <lineage>
        <taxon>unclassified sequences</taxon>
        <taxon>metagenomes</taxon>
        <taxon>ecological metagenomes</taxon>
    </lineage>
</organism>
<gene>
    <name evidence="1" type="ORF">LCGC14_1414330</name>
</gene>
<proteinExistence type="predicted"/>
<dbReference type="AlphaFoldDB" id="A0A0F9JT95"/>
<evidence type="ECO:0000313" key="1">
    <source>
        <dbReference type="EMBL" id="KKM73044.1"/>
    </source>
</evidence>
<accession>A0A0F9JT95</accession>
<name>A0A0F9JT95_9ZZZZ</name>
<protein>
    <submittedName>
        <fullName evidence="1">Uncharacterized protein</fullName>
    </submittedName>
</protein>